<dbReference type="InterPro" id="IPR014818">
    <property type="entry name" value="Phage/plasmid_primase_P4_C"/>
</dbReference>
<keyword evidence="3" id="KW-0067">ATP-binding</keyword>
<evidence type="ECO:0000256" key="1">
    <source>
        <dbReference type="ARBA" id="ARBA00022741"/>
    </source>
</evidence>
<dbReference type="AlphaFoldDB" id="A0A5B8NNP7"/>
<dbReference type="Pfam" id="PF08706">
    <property type="entry name" value="D5_N"/>
    <property type="match status" value="1"/>
</dbReference>
<dbReference type="OrthoDB" id="505390at2"/>
<feature type="compositionally biased region" description="Basic and acidic residues" evidence="4">
    <location>
        <begin position="19"/>
        <end position="28"/>
    </location>
</feature>
<dbReference type="Pfam" id="PF19263">
    <property type="entry name" value="DUF5906"/>
    <property type="match status" value="1"/>
</dbReference>
<keyword evidence="1" id="KW-0547">Nucleotide-binding</keyword>
<dbReference type="InterPro" id="IPR006500">
    <property type="entry name" value="Helicase_put_C_phage/plasmid"/>
</dbReference>
<feature type="compositionally biased region" description="Polar residues" evidence="4">
    <location>
        <begin position="790"/>
        <end position="805"/>
    </location>
</feature>
<reference evidence="6" key="1">
    <citation type="submission" date="2019-08" db="EMBL/GenBank/DDBJ databases">
        <title>Carotenoids and Carotenoid Binding Proteins in the Halophilic Cyanobacterium Euhalothece sp. ZM00.</title>
        <authorList>
            <person name="Cho S.M."/>
            <person name="Song J.Y."/>
            <person name="Park Y.-I."/>
        </authorList>
    </citation>
    <scope>NUCLEOTIDE SEQUENCE [LARGE SCALE GENOMIC DNA]</scope>
    <source>
        <strain evidence="6">Z-M001</strain>
    </source>
</reference>
<keyword evidence="7" id="KW-1185">Reference proteome</keyword>
<feature type="compositionally biased region" description="Low complexity" evidence="4">
    <location>
        <begin position="766"/>
        <end position="777"/>
    </location>
</feature>
<evidence type="ECO:0000256" key="3">
    <source>
        <dbReference type="ARBA" id="ARBA00022840"/>
    </source>
</evidence>
<name>A0A5B8NNP7_9CHRO</name>
<dbReference type="PROSITE" id="PS51206">
    <property type="entry name" value="SF3_HELICASE_1"/>
    <property type="match status" value="1"/>
</dbReference>
<evidence type="ECO:0000313" key="7">
    <source>
        <dbReference type="Proteomes" id="UP000318453"/>
    </source>
</evidence>
<dbReference type="SUPFAM" id="SSF52540">
    <property type="entry name" value="P-loop containing nucleoside triphosphate hydrolases"/>
    <property type="match status" value="1"/>
</dbReference>
<dbReference type="Gene3D" id="3.40.50.300">
    <property type="entry name" value="P-loop containing nucleotide triphosphate hydrolases"/>
    <property type="match status" value="1"/>
</dbReference>
<organism evidence="6 7">
    <name type="scientific">Euhalothece natronophila Z-M001</name>
    <dbReference type="NCBI Taxonomy" id="522448"/>
    <lineage>
        <taxon>Bacteria</taxon>
        <taxon>Bacillati</taxon>
        <taxon>Cyanobacteriota</taxon>
        <taxon>Cyanophyceae</taxon>
        <taxon>Oscillatoriophycideae</taxon>
        <taxon>Chroococcales</taxon>
        <taxon>Halothecacae</taxon>
        <taxon>Halothece cluster</taxon>
        <taxon>Euhalothece</taxon>
    </lineage>
</organism>
<dbReference type="Pfam" id="PF12965">
    <property type="entry name" value="DUF3854"/>
    <property type="match status" value="1"/>
</dbReference>
<dbReference type="InterPro" id="IPR045455">
    <property type="entry name" value="NrS-1_pol-like_helicase"/>
</dbReference>
<dbReference type="PANTHER" id="PTHR35372">
    <property type="entry name" value="ATP BINDING PROTEIN-RELATED"/>
    <property type="match status" value="1"/>
</dbReference>
<feature type="region of interest" description="Disordered" evidence="4">
    <location>
        <begin position="1"/>
        <end position="28"/>
    </location>
</feature>
<feature type="compositionally biased region" description="Low complexity" evidence="4">
    <location>
        <begin position="1"/>
        <end position="14"/>
    </location>
</feature>
<dbReference type="GO" id="GO:0005524">
    <property type="term" value="F:ATP binding"/>
    <property type="evidence" value="ECO:0007669"/>
    <property type="project" value="UniProtKB-KW"/>
</dbReference>
<gene>
    <name evidence="6" type="ORF">FRE64_07620</name>
</gene>
<dbReference type="InterPro" id="IPR051620">
    <property type="entry name" value="ORF904-like_C"/>
</dbReference>
<accession>A0A5B8NNP7</accession>
<dbReference type="Gene3D" id="3.40.1360.10">
    <property type="match status" value="1"/>
</dbReference>
<dbReference type="PANTHER" id="PTHR35372:SF2">
    <property type="entry name" value="SF3 HELICASE DOMAIN-CONTAINING PROTEIN"/>
    <property type="match status" value="1"/>
</dbReference>
<dbReference type="RefSeq" id="WP_146295417.1">
    <property type="nucleotide sequence ID" value="NZ_CP042326.1"/>
</dbReference>
<dbReference type="InterPro" id="IPR014015">
    <property type="entry name" value="Helicase_SF3_DNA-vir"/>
</dbReference>
<dbReference type="KEGG" id="enn:FRE64_07620"/>
<evidence type="ECO:0000259" key="5">
    <source>
        <dbReference type="PROSITE" id="PS51206"/>
    </source>
</evidence>
<feature type="compositionally biased region" description="Polar residues" evidence="4">
    <location>
        <begin position="743"/>
        <end position="761"/>
    </location>
</feature>
<evidence type="ECO:0000256" key="2">
    <source>
        <dbReference type="ARBA" id="ARBA00022801"/>
    </source>
</evidence>
<evidence type="ECO:0000256" key="4">
    <source>
        <dbReference type="SAM" id="MobiDB-lite"/>
    </source>
</evidence>
<sequence length="939" mass="106991">MVTTTAQQQQKQTASRPHTINEKHWKDLTRDRALPPKWVKANCRSIDIKEASEILHYQAKSDGLLLESANGQQQFKPDQPWSGKQGKKAPKYRTPYKDNIDAMLPINPHDPNFWNNEEELKQACWIIDGVPCLIITEGLFKAIQGTANGLPTIALTGVENGLTGSKDDKESKRYLVDQPRRYAELGFGFIIAFDADCATNKNVVRAEKTFATKLEKFEIPVYSITGTWSAEDGKGMDDYIQNHGIEAFREKLIQAELVRDKYKSDNNGDGTDNKPPMAGAIGEELAETYRDRWVYCSDLSSWLVYELEETGIWSMVADDYISHAVLIELKNRDIHKFRSNKYMNNILGYLKDELFIRKWDEQPKRYLPFKNGVYDLESGKFHDHLPGFRLTWKLPRDYCIFTDDKDKDCNTIFTFLKQLTSDDSKNINTILAFMAALLKGKTDMQKFLYLLGSGGSGKSTLMELMTELVGSKNATSFSLEDLEDKHNIIDLFDKRLLNLPDQPPISSRKNSNFKRLTGGDDLSGRRMRKDVSSFKFQGLAVLTSNQFCFPASASNWLNRRMILIECNNVLPKRDRDLKLLEKMKEELTAFTSYLLHNFDDDLIEELILNPDSPELTLASWKRQCESDGLAAWINDELVPENGAIAIIGSDGNRWQQKDEDYDPDESSLYASYCHYCRQSGRKPKTSQNFSTDLLEICNQLLGWDVAKDLKRYAGKPQRVIEGLRLRTDTDNDIPLVEERFSESVTTYSQDVTTPVTTQNPHKQSDVTTVTTVTTQNNNEKKEKNKPHLASDTSTENQANNLGLNSENKKDDKNPDTVVTPTDKNPETPVDSDSQKTEQVVTPSDKGRYGSLQVVTPSDDGVDFSTYPARRDDSLAHKEKQAKKCRRLLSECQTNKDIEDFKSDSGFSKAEYKWVWHNLLTADERKRLRQVANTSQSSLF</sequence>
<feature type="region of interest" description="Disordered" evidence="4">
    <location>
        <begin position="743"/>
        <end position="863"/>
    </location>
</feature>
<dbReference type="InterPro" id="IPR027417">
    <property type="entry name" value="P-loop_NTPase"/>
</dbReference>
<dbReference type="GO" id="GO:0016787">
    <property type="term" value="F:hydrolase activity"/>
    <property type="evidence" value="ECO:0007669"/>
    <property type="project" value="UniProtKB-KW"/>
</dbReference>
<proteinExistence type="predicted"/>
<dbReference type="EMBL" id="CP042326">
    <property type="protein sequence ID" value="QDZ39820.1"/>
    <property type="molecule type" value="Genomic_DNA"/>
</dbReference>
<dbReference type="Proteomes" id="UP000318453">
    <property type="component" value="Chromosome"/>
</dbReference>
<protein>
    <submittedName>
        <fullName evidence="6">DUF3854 domain-containing protein</fullName>
    </submittedName>
</protein>
<dbReference type="NCBIfam" id="TIGR01613">
    <property type="entry name" value="primase_Cterm"/>
    <property type="match status" value="1"/>
</dbReference>
<dbReference type="SMART" id="SM00885">
    <property type="entry name" value="D5_N"/>
    <property type="match status" value="1"/>
</dbReference>
<dbReference type="InterPro" id="IPR024385">
    <property type="entry name" value="DUF3854"/>
</dbReference>
<keyword evidence="2" id="KW-0378">Hydrolase</keyword>
<feature type="domain" description="SF3 helicase" evidence="5">
    <location>
        <begin position="425"/>
        <end position="579"/>
    </location>
</feature>
<evidence type="ECO:0000313" key="6">
    <source>
        <dbReference type="EMBL" id="QDZ39820.1"/>
    </source>
</evidence>